<dbReference type="OMA" id="APIHNEY"/>
<name>A0A9Q8UTT3_PASFU</name>
<dbReference type="GeneID" id="71988777"/>
<sequence length="135" mass="15615">MATANLCVALYDNGVFFKHWALFVNGRSNQEKVIFHVQGAEKNFKYESRQGDATTSKKFLESLPLCRIEISKLKDIELAAENTVLHNERRVWNHQDYVLDLLDKLEEEGIVNGDDKEYRKNKDAVRCKQDGLVKI</sequence>
<dbReference type="EMBL" id="CP090171">
    <property type="protein sequence ID" value="UJO22148.1"/>
    <property type="molecule type" value="Genomic_DNA"/>
</dbReference>
<reference evidence="1" key="1">
    <citation type="submission" date="2021-12" db="EMBL/GenBank/DDBJ databases">
        <authorList>
            <person name="Zaccaron A."/>
            <person name="Stergiopoulos I."/>
        </authorList>
    </citation>
    <scope>NUCLEOTIDE SEQUENCE</scope>
    <source>
        <strain evidence="1">Race5_Kim</strain>
    </source>
</reference>
<reference evidence="1" key="2">
    <citation type="journal article" date="2022" name="Microb. Genom.">
        <title>A chromosome-scale genome assembly of the tomato pathogen Cladosporium fulvum reveals a compartmentalized genome architecture and the presence of a dispensable chromosome.</title>
        <authorList>
            <person name="Zaccaron A.Z."/>
            <person name="Chen L.H."/>
            <person name="Samaras A."/>
            <person name="Stergiopoulos I."/>
        </authorList>
    </citation>
    <scope>NUCLEOTIDE SEQUENCE</scope>
    <source>
        <strain evidence="1">Race5_Kim</strain>
    </source>
</reference>
<evidence type="ECO:0000313" key="2">
    <source>
        <dbReference type="Proteomes" id="UP000756132"/>
    </source>
</evidence>
<dbReference type="Proteomes" id="UP000756132">
    <property type="component" value="Chromosome 9"/>
</dbReference>
<dbReference type="OrthoDB" id="37659at2759"/>
<accession>A0A9Q8UTT3</accession>
<keyword evidence="2" id="KW-1185">Reference proteome</keyword>
<dbReference type="RefSeq" id="XP_047766514.1">
    <property type="nucleotide sequence ID" value="XM_047908047.1"/>
</dbReference>
<evidence type="ECO:0000313" key="1">
    <source>
        <dbReference type="EMBL" id="UJO22148.1"/>
    </source>
</evidence>
<dbReference type="KEGG" id="ffu:CLAFUR5_08899"/>
<dbReference type="Pfam" id="PF20174">
    <property type="entry name" value="DUF6540"/>
    <property type="match status" value="1"/>
</dbReference>
<dbReference type="InterPro" id="IPR046670">
    <property type="entry name" value="DUF6540"/>
</dbReference>
<organism evidence="1 2">
    <name type="scientific">Passalora fulva</name>
    <name type="common">Tomato leaf mold</name>
    <name type="synonym">Cladosporium fulvum</name>
    <dbReference type="NCBI Taxonomy" id="5499"/>
    <lineage>
        <taxon>Eukaryota</taxon>
        <taxon>Fungi</taxon>
        <taxon>Dikarya</taxon>
        <taxon>Ascomycota</taxon>
        <taxon>Pezizomycotina</taxon>
        <taxon>Dothideomycetes</taxon>
        <taxon>Dothideomycetidae</taxon>
        <taxon>Mycosphaerellales</taxon>
        <taxon>Mycosphaerellaceae</taxon>
        <taxon>Fulvia</taxon>
    </lineage>
</organism>
<gene>
    <name evidence="1" type="ORF">CLAFUR5_08899</name>
</gene>
<dbReference type="AlphaFoldDB" id="A0A9Q8UTT3"/>
<protein>
    <submittedName>
        <fullName evidence="1">Uncharacterized protein</fullName>
    </submittedName>
</protein>
<proteinExistence type="predicted"/>